<dbReference type="Pfam" id="PF06271">
    <property type="entry name" value="RDD"/>
    <property type="match status" value="1"/>
</dbReference>
<evidence type="ECO:0000256" key="3">
    <source>
        <dbReference type="ARBA" id="ARBA00022692"/>
    </source>
</evidence>
<dbReference type="RefSeq" id="WP_204944782.1">
    <property type="nucleotide sequence ID" value="NZ_JAFBBP010000001.1"/>
</dbReference>
<feature type="transmembrane region" description="Helical" evidence="6">
    <location>
        <begin position="48"/>
        <end position="71"/>
    </location>
</feature>
<evidence type="ECO:0000256" key="1">
    <source>
        <dbReference type="ARBA" id="ARBA00004651"/>
    </source>
</evidence>
<organism evidence="8 9">
    <name type="scientific">Micromonospora luteifusca</name>
    <dbReference type="NCBI Taxonomy" id="709860"/>
    <lineage>
        <taxon>Bacteria</taxon>
        <taxon>Bacillati</taxon>
        <taxon>Actinomycetota</taxon>
        <taxon>Actinomycetes</taxon>
        <taxon>Micromonosporales</taxon>
        <taxon>Micromonosporaceae</taxon>
        <taxon>Micromonospora</taxon>
    </lineage>
</organism>
<evidence type="ECO:0000256" key="2">
    <source>
        <dbReference type="ARBA" id="ARBA00022475"/>
    </source>
</evidence>
<reference evidence="8 9" key="1">
    <citation type="submission" date="2021-01" db="EMBL/GenBank/DDBJ databases">
        <title>Sequencing the genomes of 1000 actinobacteria strains.</title>
        <authorList>
            <person name="Klenk H.-P."/>
        </authorList>
    </citation>
    <scope>NUCLEOTIDE SEQUENCE [LARGE SCALE GENOMIC DNA]</scope>
    <source>
        <strain evidence="8 9">DSM 100204</strain>
    </source>
</reference>
<dbReference type="EMBL" id="JAFBBP010000001">
    <property type="protein sequence ID" value="MBM7494168.1"/>
    <property type="molecule type" value="Genomic_DNA"/>
</dbReference>
<evidence type="ECO:0000256" key="6">
    <source>
        <dbReference type="SAM" id="Phobius"/>
    </source>
</evidence>
<comment type="caution">
    <text evidence="8">The sequence shown here is derived from an EMBL/GenBank/DDBJ whole genome shotgun (WGS) entry which is preliminary data.</text>
</comment>
<dbReference type="InterPro" id="IPR010432">
    <property type="entry name" value="RDD"/>
</dbReference>
<evidence type="ECO:0000256" key="5">
    <source>
        <dbReference type="ARBA" id="ARBA00023136"/>
    </source>
</evidence>
<keyword evidence="4 6" id="KW-1133">Transmembrane helix</keyword>
<feature type="transmembrane region" description="Helical" evidence="6">
    <location>
        <begin position="21"/>
        <end position="42"/>
    </location>
</feature>
<keyword evidence="3 6" id="KW-0812">Transmembrane</keyword>
<name>A0ABS2M2E7_9ACTN</name>
<evidence type="ECO:0000256" key="4">
    <source>
        <dbReference type="ARBA" id="ARBA00022989"/>
    </source>
</evidence>
<gene>
    <name evidence="8" type="ORF">JOD64_005390</name>
</gene>
<keyword evidence="9" id="KW-1185">Reference proteome</keyword>
<dbReference type="PANTHER" id="PTHR36115:SF6">
    <property type="entry name" value="PROLINE-RICH ANTIGEN HOMOLOG"/>
    <property type="match status" value="1"/>
</dbReference>
<proteinExistence type="predicted"/>
<keyword evidence="5 6" id="KW-0472">Membrane</keyword>
<feature type="domain" description="RDD" evidence="7">
    <location>
        <begin position="16"/>
        <end position="142"/>
    </location>
</feature>
<evidence type="ECO:0000313" key="8">
    <source>
        <dbReference type="EMBL" id="MBM7494168.1"/>
    </source>
</evidence>
<accession>A0ABS2M2E7</accession>
<sequence length="174" mass="19786">MESRDRRWERKMVASSWLKRLLAWVIDMHISMVFLVLAYVGSNAAYDAFSSTAALLTSIALYVIWYAVGFYNRCILMGRRGNSFGRRLINANLVFEKTGKPIGVFNAFVRENSHFIDWFSLGIGFLMPLWDRKRQTVADKVMRTITVEGPVPNEPVVLAATPESARERFGLSTA</sequence>
<dbReference type="InterPro" id="IPR051791">
    <property type="entry name" value="Pra-immunoreactive"/>
</dbReference>
<comment type="subcellular location">
    <subcellularLocation>
        <location evidence="1">Cell membrane</location>
        <topology evidence="1">Multi-pass membrane protein</topology>
    </subcellularLocation>
</comment>
<evidence type="ECO:0000259" key="7">
    <source>
        <dbReference type="Pfam" id="PF06271"/>
    </source>
</evidence>
<evidence type="ECO:0000313" key="9">
    <source>
        <dbReference type="Proteomes" id="UP000764837"/>
    </source>
</evidence>
<keyword evidence="2" id="KW-1003">Cell membrane</keyword>
<protein>
    <submittedName>
        <fullName evidence="8">RDD family membrane protein YckC</fullName>
    </submittedName>
</protein>
<dbReference type="PANTHER" id="PTHR36115">
    <property type="entry name" value="PROLINE-RICH ANTIGEN HOMOLOG-RELATED"/>
    <property type="match status" value="1"/>
</dbReference>
<dbReference type="Proteomes" id="UP000764837">
    <property type="component" value="Unassembled WGS sequence"/>
</dbReference>